<organism evidence="15 16">
    <name type="scientific">Diceros bicornis minor</name>
    <name type="common">South-central black rhinoceros</name>
    <dbReference type="NCBI Taxonomy" id="77932"/>
    <lineage>
        <taxon>Eukaryota</taxon>
        <taxon>Metazoa</taxon>
        <taxon>Chordata</taxon>
        <taxon>Craniata</taxon>
        <taxon>Vertebrata</taxon>
        <taxon>Euteleostomi</taxon>
        <taxon>Mammalia</taxon>
        <taxon>Eutheria</taxon>
        <taxon>Laurasiatheria</taxon>
        <taxon>Perissodactyla</taxon>
        <taxon>Rhinocerotidae</taxon>
        <taxon>Diceros</taxon>
    </lineage>
</organism>
<evidence type="ECO:0000256" key="10">
    <source>
        <dbReference type="ARBA" id="ARBA00023175"/>
    </source>
</evidence>
<name>A0A7J7FB60_DICBM</name>
<dbReference type="GO" id="GO:0005884">
    <property type="term" value="C:actin filament"/>
    <property type="evidence" value="ECO:0007669"/>
    <property type="project" value="TreeGrafter"/>
</dbReference>
<accession>A0A7J7FB60</accession>
<keyword evidence="10" id="KW-0505">Motor protein</keyword>
<dbReference type="FunFam" id="1.20.5.190:FF:000027">
    <property type="entry name" value="Myosin IXA"/>
    <property type="match status" value="1"/>
</dbReference>
<reference evidence="15 16" key="1">
    <citation type="journal article" date="2020" name="Mol. Biol. Evol.">
        <title>Interspecific Gene Flow and the Evolution of Specialization in Black and White Rhinoceros.</title>
        <authorList>
            <person name="Moodley Y."/>
            <person name="Westbury M.V."/>
            <person name="Russo I.M."/>
            <person name="Gopalakrishnan S."/>
            <person name="Rakotoarivelo A."/>
            <person name="Olsen R.A."/>
            <person name="Prost S."/>
            <person name="Tunstall T."/>
            <person name="Ryder O.A."/>
            <person name="Dalen L."/>
            <person name="Bruford M.W."/>
        </authorList>
    </citation>
    <scope>NUCLEOTIDE SEQUENCE [LARGE SCALE GENOMIC DNA]</scope>
    <source>
        <strain evidence="15">SBR-YM</strain>
        <tissue evidence="15">Skin</tissue>
    </source>
</reference>
<evidence type="ECO:0000256" key="5">
    <source>
        <dbReference type="ARBA" id="ARBA00022741"/>
    </source>
</evidence>
<evidence type="ECO:0000256" key="3">
    <source>
        <dbReference type="ARBA" id="ARBA00022490"/>
    </source>
</evidence>
<proteinExistence type="inferred from homology"/>
<sequence>MPLRFSDALVLRQLRYTGMLETVRICQSGYSCKYSFQDFVSHFHVLLPRNIIPSKFNIQDFFRKINLNPDNYQVGKSMVFLKEQERQHLQDLLHQEVLHRIIVLQRWFRVLLCRQHFLRLRQASIVIQRFWRNYLNQKQVRDVAIQKDALVMASAATVLQASWRAHLERQRYLELRTAAVIIQQRWRELCRRRHMAAICIQARWKGYRENKRYQEQRNKIILLQSVCRGFRARQRFKALREQRLKETKLELGLANIETYGALEVQGSDPSEWEDCSFDNRVKAIEECKSVIESNRISHETSMDYLKESPNKRQERTRSQSGVDLQEDVIVRERPKSLEDLHQKKVGRAKRESRRMRELEQAIFSLELLKVRSLGGMSPSEERRWSTELMPEGLQSLQGTPDSESSQGSLELLSCEESQKSKLEPIILDEGDFQFSSPKISSSPKFASQDSALSASSETNHTLFQKRAPSDSVHLKNGTMKEKLRCSSESVTYKPQLRDSFISNSLPTFFYIPQPDPLKTSSQLDTSIQRNKLLESEETLPALTLDINREARKYHFSEENQVVPSLNTDSSNTVLKKLEKLNTEKEERQKQLQQQNEKEMMEQIRQQTDILEKERKAFKTIEKPRIGESFLAPSFHQSKQRVERPSSLLILNTPNKEEPSVLGPPSVSVKDAALAPKDSPSAHLPLKDQPVALFFERKEGSCQSSMVKELSETERMSTQLNVAYKLSNKGISKRERLRPAQYYSHKSDDPSRDGAARTIFFTPKDTMSISLVNKETLNSGNPQLYKQDEPAWKPVKLTGPGQREVARPAHKKKARMARTRSDFLTRGTFADGEGDTEEDDYDDIIEPLLSLDQASHSELGPIPSLGQASHSDSEMTSQRFSSIEEETKLHKTMSQGEITKLAVRQKASDLDIRPQRAKMRFWAKGKQGEKKTTRVKPATQSEVLAFFPGSDMIPAHQFPEELTQHHPTPPLSPELPGSCRKEFKENKEPSPKAKRKRSVKISSVALESMHWQNDSVQIIASASDLKSMDEFLLKKMNDLDNEDSKKDTLVDVVFKKALKEFRQNIFSFYSSALAILEKTMRLEQRDWNESPVRVWVNTFKVFLDEYMNEFKTLDCIPTKSLRRLIFEKEVNSEHVNLALLYIQQTPFFLISII</sequence>
<dbReference type="GO" id="GO:0035556">
    <property type="term" value="P:intracellular signal transduction"/>
    <property type="evidence" value="ECO:0007669"/>
    <property type="project" value="InterPro"/>
</dbReference>
<evidence type="ECO:0000256" key="7">
    <source>
        <dbReference type="ARBA" id="ARBA00023054"/>
    </source>
</evidence>
<evidence type="ECO:0000256" key="12">
    <source>
        <dbReference type="SAM" id="Coils"/>
    </source>
</evidence>
<feature type="region of interest" description="Disordered" evidence="13">
    <location>
        <begin position="961"/>
        <end position="997"/>
    </location>
</feature>
<dbReference type="SMART" id="SM00015">
    <property type="entry name" value="IQ"/>
    <property type="match status" value="5"/>
</dbReference>
<feature type="compositionally biased region" description="Basic and acidic residues" evidence="13">
    <location>
        <begin position="300"/>
        <end position="317"/>
    </location>
</feature>
<dbReference type="InterPro" id="IPR001609">
    <property type="entry name" value="Myosin_head_motor_dom-like"/>
</dbReference>
<keyword evidence="6" id="KW-0067">ATP-binding</keyword>
<dbReference type="Pfam" id="PF00612">
    <property type="entry name" value="IQ"/>
    <property type="match status" value="5"/>
</dbReference>
<evidence type="ECO:0000256" key="13">
    <source>
        <dbReference type="SAM" id="MobiDB-lite"/>
    </source>
</evidence>
<dbReference type="PANTHER" id="PTHR46184">
    <property type="entry name" value="UNCONVENTIONAL MYOSIN-IXB-LIKE PROTEIN"/>
    <property type="match status" value="1"/>
</dbReference>
<dbReference type="GO" id="GO:0000146">
    <property type="term" value="F:microfilament motor activity"/>
    <property type="evidence" value="ECO:0007669"/>
    <property type="project" value="InterPro"/>
</dbReference>
<evidence type="ECO:0000256" key="4">
    <source>
        <dbReference type="ARBA" id="ARBA00022737"/>
    </source>
</evidence>
<dbReference type="FunFam" id="1.20.5.190:FF:000013">
    <property type="entry name" value="unconventional myosin-IXa isoform X2"/>
    <property type="match status" value="1"/>
</dbReference>
<protein>
    <recommendedName>
        <fullName evidence="14">Myosin motor domain-containing protein</fullName>
    </recommendedName>
</protein>
<feature type="compositionally biased region" description="Basic and acidic residues" evidence="13">
    <location>
        <begin position="978"/>
        <end position="990"/>
    </location>
</feature>
<feature type="region of interest" description="Disordered" evidence="13">
    <location>
        <begin position="300"/>
        <end position="322"/>
    </location>
</feature>
<feature type="region of interest" description="Disordered" evidence="13">
    <location>
        <begin position="792"/>
        <end position="817"/>
    </location>
</feature>
<comment type="subcellular location">
    <subcellularLocation>
        <location evidence="2">Cytoplasm</location>
    </subcellularLocation>
    <subcellularLocation>
        <location evidence="1">Membrane</location>
    </subcellularLocation>
</comment>
<dbReference type="InterPro" id="IPR000048">
    <property type="entry name" value="IQ_motif_EF-hand-BS"/>
</dbReference>
<dbReference type="InterPro" id="IPR046987">
    <property type="entry name" value="Myo9"/>
</dbReference>
<keyword evidence="16" id="KW-1185">Reference proteome</keyword>
<dbReference type="GO" id="GO:0051015">
    <property type="term" value="F:actin filament binding"/>
    <property type="evidence" value="ECO:0007669"/>
    <property type="project" value="TreeGrafter"/>
</dbReference>
<dbReference type="Gene3D" id="6.20.240.20">
    <property type="match status" value="1"/>
</dbReference>
<dbReference type="PROSITE" id="PS50096">
    <property type="entry name" value="IQ"/>
    <property type="match status" value="4"/>
</dbReference>
<evidence type="ECO:0000256" key="6">
    <source>
        <dbReference type="ARBA" id="ARBA00022840"/>
    </source>
</evidence>
<keyword evidence="5" id="KW-0547">Nucleotide-binding</keyword>
<dbReference type="FunFam" id="1.20.5.190:FF:000018">
    <property type="entry name" value="Myosin XI D"/>
    <property type="match status" value="1"/>
</dbReference>
<feature type="coiled-coil region" evidence="12">
    <location>
        <begin position="574"/>
        <end position="613"/>
    </location>
</feature>
<evidence type="ECO:0000256" key="2">
    <source>
        <dbReference type="ARBA" id="ARBA00004496"/>
    </source>
</evidence>
<feature type="compositionally biased region" description="Low complexity" evidence="13">
    <location>
        <begin position="402"/>
        <end position="412"/>
    </location>
</feature>
<evidence type="ECO:0000313" key="16">
    <source>
        <dbReference type="Proteomes" id="UP000551758"/>
    </source>
</evidence>
<dbReference type="PROSITE" id="PS51456">
    <property type="entry name" value="MYOSIN_MOTOR"/>
    <property type="match status" value="1"/>
</dbReference>
<dbReference type="GO" id="GO:0016020">
    <property type="term" value="C:membrane"/>
    <property type="evidence" value="ECO:0007669"/>
    <property type="project" value="UniProtKB-SubCell"/>
</dbReference>
<keyword evidence="7 12" id="KW-0175">Coiled coil</keyword>
<keyword evidence="11" id="KW-0009">Actin-binding</keyword>
<evidence type="ECO:0000256" key="9">
    <source>
        <dbReference type="ARBA" id="ARBA00023136"/>
    </source>
</evidence>
<evidence type="ECO:0000259" key="14">
    <source>
        <dbReference type="PROSITE" id="PS51456"/>
    </source>
</evidence>
<feature type="domain" description="Myosin motor" evidence="14">
    <location>
        <begin position="1"/>
        <end position="94"/>
    </location>
</feature>
<dbReference type="GO" id="GO:0005096">
    <property type="term" value="F:GTPase activator activity"/>
    <property type="evidence" value="ECO:0007669"/>
    <property type="project" value="InterPro"/>
</dbReference>
<dbReference type="EMBL" id="JACDTQ010000812">
    <property type="protein sequence ID" value="KAF5925295.1"/>
    <property type="molecule type" value="Genomic_DNA"/>
</dbReference>
<dbReference type="GO" id="GO:0044295">
    <property type="term" value="C:axonal growth cone"/>
    <property type="evidence" value="ECO:0007669"/>
    <property type="project" value="TreeGrafter"/>
</dbReference>
<comment type="caution">
    <text evidence="11">Lacks conserved residue(s) required for the propagation of feature annotation.</text>
</comment>
<dbReference type="GO" id="GO:0005737">
    <property type="term" value="C:cytoplasm"/>
    <property type="evidence" value="ECO:0007669"/>
    <property type="project" value="UniProtKB-SubCell"/>
</dbReference>
<evidence type="ECO:0000256" key="8">
    <source>
        <dbReference type="ARBA" id="ARBA00023123"/>
    </source>
</evidence>
<dbReference type="Proteomes" id="UP000551758">
    <property type="component" value="Unassembled WGS sequence"/>
</dbReference>
<evidence type="ECO:0000256" key="1">
    <source>
        <dbReference type="ARBA" id="ARBA00004370"/>
    </source>
</evidence>
<dbReference type="PANTHER" id="PTHR46184:SF3">
    <property type="entry name" value="UNCONVENTIONAL MYOSIN-IXA"/>
    <property type="match status" value="1"/>
</dbReference>
<dbReference type="InterPro" id="IPR027417">
    <property type="entry name" value="P-loop_NTPase"/>
</dbReference>
<dbReference type="SUPFAM" id="SSF52540">
    <property type="entry name" value="P-loop containing nucleoside triphosphate hydrolases"/>
    <property type="match status" value="2"/>
</dbReference>
<keyword evidence="4" id="KW-0677">Repeat</keyword>
<keyword evidence="9" id="KW-0472">Membrane</keyword>
<keyword evidence="8 11" id="KW-0518">Myosin</keyword>
<dbReference type="AlphaFoldDB" id="A0A7J7FB60"/>
<gene>
    <name evidence="15" type="ORF">HPG69_001739</name>
</gene>
<keyword evidence="3" id="KW-0963">Cytoplasm</keyword>
<feature type="compositionally biased region" description="Basic residues" evidence="13">
    <location>
        <begin position="807"/>
        <end position="817"/>
    </location>
</feature>
<comment type="similarity">
    <text evidence="11">Belongs to the TRAFAC class myosin-kinesin ATPase superfamily. Myosin family.</text>
</comment>
<dbReference type="Gene3D" id="1.20.5.190">
    <property type="match status" value="3"/>
</dbReference>
<evidence type="ECO:0000256" key="11">
    <source>
        <dbReference type="PROSITE-ProRule" id="PRU00782"/>
    </source>
</evidence>
<dbReference type="Pfam" id="PF00063">
    <property type="entry name" value="Myosin_head"/>
    <property type="match status" value="1"/>
</dbReference>
<dbReference type="GO" id="GO:0005524">
    <property type="term" value="F:ATP binding"/>
    <property type="evidence" value="ECO:0007669"/>
    <property type="project" value="UniProtKB-KW"/>
</dbReference>
<feature type="region of interest" description="Disordered" evidence="13">
    <location>
        <begin position="393"/>
        <end position="412"/>
    </location>
</feature>
<evidence type="ECO:0000313" key="15">
    <source>
        <dbReference type="EMBL" id="KAF5925295.1"/>
    </source>
</evidence>
<dbReference type="GO" id="GO:0045198">
    <property type="term" value="P:establishment of epithelial cell apical/basal polarity"/>
    <property type="evidence" value="ECO:0007669"/>
    <property type="project" value="TreeGrafter"/>
</dbReference>
<comment type="caution">
    <text evidence="15">The sequence shown here is derived from an EMBL/GenBank/DDBJ whole genome shotgun (WGS) entry which is preliminary data.</text>
</comment>
<dbReference type="GO" id="GO:0016459">
    <property type="term" value="C:myosin complex"/>
    <property type="evidence" value="ECO:0007669"/>
    <property type="project" value="UniProtKB-KW"/>
</dbReference>